<dbReference type="EMBL" id="JBBXMP010000003">
    <property type="protein sequence ID" value="KAL0071388.1"/>
    <property type="molecule type" value="Genomic_DNA"/>
</dbReference>
<dbReference type="Proteomes" id="UP001437256">
    <property type="component" value="Unassembled WGS sequence"/>
</dbReference>
<proteinExistence type="predicted"/>
<feature type="region of interest" description="Disordered" evidence="1">
    <location>
        <begin position="1"/>
        <end position="77"/>
    </location>
</feature>
<evidence type="ECO:0000313" key="2">
    <source>
        <dbReference type="EMBL" id="KAL0071388.1"/>
    </source>
</evidence>
<reference evidence="2 3" key="1">
    <citation type="submission" date="2024-05" db="EMBL/GenBank/DDBJ databases">
        <title>A draft genome resource for the thread blight pathogen Marasmius tenuissimus strain MS-2.</title>
        <authorList>
            <person name="Yulfo-Soto G.E."/>
            <person name="Baruah I.K."/>
            <person name="Amoako-Attah I."/>
            <person name="Bukari Y."/>
            <person name="Meinhardt L.W."/>
            <person name="Bailey B.A."/>
            <person name="Cohen S.P."/>
        </authorList>
    </citation>
    <scope>NUCLEOTIDE SEQUENCE [LARGE SCALE GENOMIC DNA]</scope>
    <source>
        <strain evidence="2 3">MS-2</strain>
    </source>
</reference>
<organism evidence="2 3">
    <name type="scientific">Marasmius tenuissimus</name>
    <dbReference type="NCBI Taxonomy" id="585030"/>
    <lineage>
        <taxon>Eukaryota</taxon>
        <taxon>Fungi</taxon>
        <taxon>Dikarya</taxon>
        <taxon>Basidiomycota</taxon>
        <taxon>Agaricomycotina</taxon>
        <taxon>Agaricomycetes</taxon>
        <taxon>Agaricomycetidae</taxon>
        <taxon>Agaricales</taxon>
        <taxon>Marasmiineae</taxon>
        <taxon>Marasmiaceae</taxon>
        <taxon>Marasmius</taxon>
    </lineage>
</organism>
<keyword evidence="3" id="KW-1185">Reference proteome</keyword>
<feature type="region of interest" description="Disordered" evidence="1">
    <location>
        <begin position="706"/>
        <end position="730"/>
    </location>
</feature>
<feature type="compositionally biased region" description="Polar residues" evidence="1">
    <location>
        <begin position="189"/>
        <end position="206"/>
    </location>
</feature>
<sequence>MPAPSKGRVAGLSINTSFHSGGKSHRDPSPSPNLSLPNDIPSFLVSGSPTSPEKPPVSPLAKAFKGGSQKEGGRKNETRKLLGHVLSQLSQRKMPPTVYDTFGVYGDRADEKSPGIVESVKGAVKGGGGNHRSTESLGLHNFVVDEDDEPGVFSTDETFELMVQLRDVLMIFLKQGWTVFDDSMDEGVSRSNKSSSPFRRSIGNLQPGSRRSRSPSPGFGKRNKAEGLLPQCISILSSVVLEDCRYKVASPRPSRPPNALQSLTLEVSQFLLHTHRHSPKIVSEIALALIPAFSTFPYEYCGRLLAFFEECVVRSVLGELRSVQGLSNNSSDVEPSARVEGLAPGAISIQVDAAPDEGSNVDSDWAWSTASSKLLALKSTNAPMQQAALYNLSSIIGPLLSAILERFEFDAESNSRADVTYRLHRLITVIADLKFDAYLDILAVLAYHTSRAKRLAAHLLATFWPRAVGHAAISRAPMLEILSTGAQAPSPGTMDFFQYNSPQHKDYSIIFDWSYLVFVSAAIKMPLEPPSNGSGLLTISTSFVDSGGAENREDDASHPFEIVPLSHLRDGLGYEFHFRCDSAAKFMLSHLHHMGFIERLDSEATLFDSDNKHVHCTFPLPLGLDVSSDVETLFAAVEACLSDLDLFVNEIGWLLLSRRLWPSGSASQYALGRLTRSILLWILAEDEDLATILRDYLAKQRALPGVRSARDPPPWPPIQSSRQAPSSSINNGGDYVASRRALVNRYAIPWLAALHDQSPENYAMILYDICNEVVENTSVSETTWDVLHDAEEIPNPEKHEKILRLMLRLSQNSIMFTASEAIFVRWLSIVTSYDLLLSSSSLTRVFQSEADASQRYSVLDNTTAIPDGLSFNPWDLVASTASGSGEGLRTALRWLRIFALSGVTVPFDTLDSISSLVANSSEAASQFTHVLLLATWQRPTNREQTQKLVASLHLGIHRLLIENLHADKQDAQSLTVVRQSLAVCLLAYGCDRQKILGDDLVLEDEIKGLTSRRAVAHRASTIVDPIVVDSSLMRVLKDYLSVNNDNITCIIAKFLNCFLMSTPYLETHEVDNFILRNGQMLCNSAFQFYGVQRQELLGLRFGFLLRVVIVDTQPFKEILERSFKQDGEWELRLSAVTKVFRLILDITSPAQTVEGRQWRSSITDAFYYFFVSLWADEKQEIRVAVETLCSTLLPSHLDEISLCWTELLATSPIAERVRLTTFLIQLRHHFPSWAVVSWHAMLEILAEDQYQQEGGNKRDGALTSHLSMYGLASAEDDISSVDSAEDMENEMTNLRVSTLLLSLDMAASGLIADFNELLKMKVHVARMLGLADARIVPTQDGPTFYVHFADLIAVPGYAFPCINQLLSLLDSPHPVVLSTLEGPARGDSRNSTPLLIGSIFIDVLLALFTSVGEIMTLPILTVKSLLESVGVIIYKHDFEHMYIRPTQSALKKAITMIMDIMLEDINLECRQLALYVTQAYIKKFHGTMRSLIHYSIEQVAKLVVSQSHATQDSFVDQAKSFLEYTLKTYSANGIFIGLLKRKLDRSIFTVLKQVLDANAKENRGTEGLREALLRDSLPRAVETDQDGFQNVLNNLQTYVEVVHHQNYSKELMILVGHHLTLLARRFPEWNTDTVNPAPLFNIASVLMQHNKAQSREMLVYTETILRATLIRLTIDVATVSRLVQVTSSLFRRSGQEATNPIIMALFEISSDLLRKSSTPSATTGALIETLMTTQVVGFPLMTTYHGLFQGLAGSGLQFLFNFPWTWGDGRSNKDFTVSLTVAKLVLTVASRDPAAMVRVGEQGTEKCGKQSMAIRGWSILVLAALMEDSDDWADLILSQLGPLSVAHHAALRSYIQPTGAITDSAIADINHAYIAIKIWLILAQRKSAKVGAGNDVALKVWDTLWPPFETLVQTFETEVQAGLPMANAGSIDVVDGCRLIAMLERLRSLGRGDTQIGKLSRAIRALKEPPSSLTSEGVIDQVAKDIIATEKLRELDLLGNREAAKGGAERRGVKQEHYFQGT</sequence>
<accession>A0ABR3AED8</accession>
<feature type="compositionally biased region" description="Low complexity" evidence="1">
    <location>
        <begin position="32"/>
        <end position="42"/>
    </location>
</feature>
<feature type="compositionally biased region" description="Polar residues" evidence="1">
    <location>
        <begin position="718"/>
        <end position="730"/>
    </location>
</feature>
<evidence type="ECO:0000313" key="3">
    <source>
        <dbReference type="Proteomes" id="UP001437256"/>
    </source>
</evidence>
<protein>
    <submittedName>
        <fullName evidence="2">Uncharacterized protein</fullName>
    </submittedName>
</protein>
<name>A0ABR3AED8_9AGAR</name>
<evidence type="ECO:0000256" key="1">
    <source>
        <dbReference type="SAM" id="MobiDB-lite"/>
    </source>
</evidence>
<gene>
    <name evidence="2" type="ORF">AAF712_001245</name>
</gene>
<feature type="region of interest" description="Disordered" evidence="1">
    <location>
        <begin position="184"/>
        <end position="223"/>
    </location>
</feature>
<comment type="caution">
    <text evidence="2">The sequence shown here is derived from an EMBL/GenBank/DDBJ whole genome shotgun (WGS) entry which is preliminary data.</text>
</comment>